<protein>
    <submittedName>
        <fullName evidence="1">Uncharacterized protein</fullName>
    </submittedName>
</protein>
<evidence type="ECO:0000313" key="2">
    <source>
        <dbReference type="Proteomes" id="UP001143856"/>
    </source>
</evidence>
<reference evidence="1" key="1">
    <citation type="submission" date="2022-10" db="EMBL/GenBank/DDBJ databases">
        <title>Genome Sequence of Xylaria curta.</title>
        <authorList>
            <person name="Buettner E."/>
        </authorList>
    </citation>
    <scope>NUCLEOTIDE SEQUENCE</scope>
    <source>
        <strain evidence="1">Babe10</strain>
    </source>
</reference>
<sequence length="72" mass="6608">MLTGGPGACETTSTAAPGNGTYPTTPVPTGTNSTATSTASTTLVPTAAAARPTGAFVGAAAVGGLLGAVAML</sequence>
<accession>A0ACC1MI90</accession>
<name>A0ACC1MI90_9PEZI</name>
<proteinExistence type="predicted"/>
<gene>
    <name evidence="1" type="ORF">NUW58_g10782</name>
</gene>
<evidence type="ECO:0000313" key="1">
    <source>
        <dbReference type="EMBL" id="KAJ2965979.1"/>
    </source>
</evidence>
<keyword evidence="2" id="KW-1185">Reference proteome</keyword>
<dbReference type="Proteomes" id="UP001143856">
    <property type="component" value="Unassembled WGS sequence"/>
</dbReference>
<organism evidence="1 2">
    <name type="scientific">Xylaria curta</name>
    <dbReference type="NCBI Taxonomy" id="42375"/>
    <lineage>
        <taxon>Eukaryota</taxon>
        <taxon>Fungi</taxon>
        <taxon>Dikarya</taxon>
        <taxon>Ascomycota</taxon>
        <taxon>Pezizomycotina</taxon>
        <taxon>Sordariomycetes</taxon>
        <taxon>Xylariomycetidae</taxon>
        <taxon>Xylariales</taxon>
        <taxon>Xylariaceae</taxon>
        <taxon>Xylaria</taxon>
    </lineage>
</organism>
<comment type="caution">
    <text evidence="1">The sequence shown here is derived from an EMBL/GenBank/DDBJ whole genome shotgun (WGS) entry which is preliminary data.</text>
</comment>
<dbReference type="EMBL" id="JAPDGR010005347">
    <property type="protein sequence ID" value="KAJ2965979.1"/>
    <property type="molecule type" value="Genomic_DNA"/>
</dbReference>